<feature type="domain" description="LytR/CpsA/Psr regulator C-terminal" evidence="1">
    <location>
        <begin position="55"/>
        <end position="142"/>
    </location>
</feature>
<protein>
    <submittedName>
        <fullName evidence="2">LytR cell envelope-related transcriptional attenuator</fullName>
    </submittedName>
</protein>
<dbReference type="Pfam" id="PF13399">
    <property type="entry name" value="LytR_C"/>
    <property type="match status" value="1"/>
</dbReference>
<sequence length="171" mass="18405">MRITQVRAIIVIGFLLVIAIATSWIAIANDSQTAEAESCPPGAVPVDISLAEEEDVSVRVLNATDNAGLADQAAAQLSDYGFEVIETDNSDQEELASQVEIHYGPKTVADAHLLRSYFAESTHIFSLDNENDYVEIILGPGFQQLNTKSDARNALSVIGWPEAPEGTCAKE</sequence>
<reference evidence="2 3" key="1">
    <citation type="submission" date="2019-06" db="EMBL/GenBank/DDBJ databases">
        <title>Sequencing the genomes of 1000 actinobacteria strains.</title>
        <authorList>
            <person name="Klenk H.-P."/>
        </authorList>
    </citation>
    <scope>NUCLEOTIDE SEQUENCE [LARGE SCALE GENOMIC DNA]</scope>
    <source>
        <strain evidence="2 3">DSM 45928</strain>
    </source>
</reference>
<dbReference type="Gene3D" id="3.30.70.2390">
    <property type="match status" value="1"/>
</dbReference>
<dbReference type="Proteomes" id="UP000317043">
    <property type="component" value="Unassembled WGS sequence"/>
</dbReference>
<evidence type="ECO:0000313" key="2">
    <source>
        <dbReference type="EMBL" id="TQL79207.1"/>
    </source>
</evidence>
<dbReference type="InterPro" id="IPR027381">
    <property type="entry name" value="LytR/CpsA/Psr_C"/>
</dbReference>
<dbReference type="AlphaFoldDB" id="A0A543B301"/>
<gene>
    <name evidence="2" type="ORF">FB566_4808</name>
</gene>
<proteinExistence type="predicted"/>
<organism evidence="2 3">
    <name type="scientific">Stackebrandtia endophytica</name>
    <dbReference type="NCBI Taxonomy" id="1496996"/>
    <lineage>
        <taxon>Bacteria</taxon>
        <taxon>Bacillati</taxon>
        <taxon>Actinomycetota</taxon>
        <taxon>Actinomycetes</taxon>
        <taxon>Glycomycetales</taxon>
        <taxon>Glycomycetaceae</taxon>
        <taxon>Stackebrandtia</taxon>
    </lineage>
</organism>
<name>A0A543B301_9ACTN</name>
<dbReference type="EMBL" id="VFOW01000001">
    <property type="protein sequence ID" value="TQL79207.1"/>
    <property type="molecule type" value="Genomic_DNA"/>
</dbReference>
<dbReference type="InParanoid" id="A0A543B301"/>
<comment type="caution">
    <text evidence="2">The sequence shown here is derived from an EMBL/GenBank/DDBJ whole genome shotgun (WGS) entry which is preliminary data.</text>
</comment>
<keyword evidence="3" id="KW-1185">Reference proteome</keyword>
<dbReference type="RefSeq" id="WP_170183444.1">
    <property type="nucleotide sequence ID" value="NZ_JBHTGS010000002.1"/>
</dbReference>
<evidence type="ECO:0000313" key="3">
    <source>
        <dbReference type="Proteomes" id="UP000317043"/>
    </source>
</evidence>
<evidence type="ECO:0000259" key="1">
    <source>
        <dbReference type="Pfam" id="PF13399"/>
    </source>
</evidence>
<accession>A0A543B301</accession>